<proteinExistence type="predicted"/>
<dbReference type="Proteomes" id="UP000321907">
    <property type="component" value="Unassembled WGS sequence"/>
</dbReference>
<comment type="caution">
    <text evidence="1">The sequence shown here is derived from an EMBL/GenBank/DDBJ whole genome shotgun (WGS) entry which is preliminary data.</text>
</comment>
<dbReference type="EMBL" id="VOXD01000052">
    <property type="protein sequence ID" value="TXF84721.1"/>
    <property type="molecule type" value="Genomic_DNA"/>
</dbReference>
<reference evidence="1 2" key="1">
    <citation type="submission" date="2019-08" db="EMBL/GenBank/DDBJ databases">
        <title>Lewinella sp. strain SSH13 Genome sequencing and assembly.</title>
        <authorList>
            <person name="Kim I."/>
        </authorList>
    </citation>
    <scope>NUCLEOTIDE SEQUENCE [LARGE SCALE GENOMIC DNA]</scope>
    <source>
        <strain evidence="1 2">SSH13</strain>
    </source>
</reference>
<gene>
    <name evidence="1" type="ORF">FUA23_21150</name>
</gene>
<evidence type="ECO:0000313" key="2">
    <source>
        <dbReference type="Proteomes" id="UP000321907"/>
    </source>
</evidence>
<name>A0A5C7F621_9BACT</name>
<accession>A0A5C7F621</accession>
<dbReference type="RefSeq" id="WP_147932776.1">
    <property type="nucleotide sequence ID" value="NZ_VOXD01000052.1"/>
</dbReference>
<dbReference type="AlphaFoldDB" id="A0A5C7F621"/>
<organism evidence="1 2">
    <name type="scientific">Neolewinella aurantiaca</name>
    <dbReference type="NCBI Taxonomy" id="2602767"/>
    <lineage>
        <taxon>Bacteria</taxon>
        <taxon>Pseudomonadati</taxon>
        <taxon>Bacteroidota</taxon>
        <taxon>Saprospiria</taxon>
        <taxon>Saprospirales</taxon>
        <taxon>Lewinellaceae</taxon>
        <taxon>Neolewinella</taxon>
    </lineage>
</organism>
<keyword evidence="2" id="KW-1185">Reference proteome</keyword>
<evidence type="ECO:0000313" key="1">
    <source>
        <dbReference type="EMBL" id="TXF84721.1"/>
    </source>
</evidence>
<sequence>MRHYGILSNYHKSSALAAARASLGVDLATVPAKKPRAERTRDLLENHLGRSLSDCPDCGAVDSLVRIHIFPSGGRGATNTRAPPADFVYVAVK</sequence>
<protein>
    <submittedName>
        <fullName evidence="1">Uncharacterized protein</fullName>
    </submittedName>
</protein>